<feature type="region of interest" description="Disordered" evidence="2">
    <location>
        <begin position="251"/>
        <end position="270"/>
    </location>
</feature>
<dbReference type="SUPFAM" id="SSF52047">
    <property type="entry name" value="RNI-like"/>
    <property type="match status" value="1"/>
</dbReference>
<dbReference type="GO" id="GO:0005930">
    <property type="term" value="C:axoneme"/>
    <property type="evidence" value="ECO:0007669"/>
    <property type="project" value="UniProtKB-SubCell"/>
</dbReference>
<name>A0AAD3DLA8_9CHLO</name>
<evidence type="ECO:0000313" key="4">
    <source>
        <dbReference type="Proteomes" id="UP001054857"/>
    </source>
</evidence>
<sequence length="303" mass="33305">MRSFRGMSYSAPHQRNMYGILAACLPQLQWLSLPSCRAVVGLAVLAARGGSNLSHLQVSGHNEVSPNGDLELPANTTLSRLAGLRKLHLHSCNLPQSSWRLLRDSLPASLQRLHIDVCSEFPGRRLHARLDAGCFIAVDLLECCGGHPDKLREVRGLLSNLAGGRPLQEAHDLRIDVVELSHVWQLEKVADLRQLGTTFARVHIKRLSWYDTSPAVVAELVEQFGLPEDIRYQSGGIMLATTLTILPQDAGVNAQPGFEEGQQQQPGQPPVHAAGGSQCCSCRQENNCCPWRCSVWCLTPRHP</sequence>
<accession>A0AAD3DLA8</accession>
<evidence type="ECO:0000256" key="2">
    <source>
        <dbReference type="SAM" id="MobiDB-lite"/>
    </source>
</evidence>
<reference evidence="3 4" key="1">
    <citation type="journal article" date="2021" name="Sci. Rep.">
        <title>Genome sequencing of the multicellular alga Astrephomene provides insights into convergent evolution of germ-soma differentiation.</title>
        <authorList>
            <person name="Yamashita S."/>
            <person name="Yamamoto K."/>
            <person name="Matsuzaki R."/>
            <person name="Suzuki S."/>
            <person name="Yamaguchi H."/>
            <person name="Hirooka S."/>
            <person name="Minakuchi Y."/>
            <person name="Miyagishima S."/>
            <person name="Kawachi M."/>
            <person name="Toyoda A."/>
            <person name="Nozaki H."/>
        </authorList>
    </citation>
    <scope>NUCLEOTIDE SEQUENCE [LARGE SCALE GENOMIC DNA]</scope>
    <source>
        <strain evidence="3 4">NIES-4017</strain>
    </source>
</reference>
<protein>
    <submittedName>
        <fullName evidence="3">Uncharacterized protein</fullName>
    </submittedName>
</protein>
<gene>
    <name evidence="3" type="ORF">Agub_g5090</name>
</gene>
<proteinExistence type="predicted"/>
<organism evidence="3 4">
    <name type="scientific">Astrephomene gubernaculifera</name>
    <dbReference type="NCBI Taxonomy" id="47775"/>
    <lineage>
        <taxon>Eukaryota</taxon>
        <taxon>Viridiplantae</taxon>
        <taxon>Chlorophyta</taxon>
        <taxon>core chlorophytes</taxon>
        <taxon>Chlorophyceae</taxon>
        <taxon>CS clade</taxon>
        <taxon>Chlamydomonadales</taxon>
        <taxon>Astrephomenaceae</taxon>
        <taxon>Astrephomene</taxon>
    </lineage>
</organism>
<dbReference type="AlphaFoldDB" id="A0AAD3DLA8"/>
<evidence type="ECO:0000256" key="1">
    <source>
        <dbReference type="ARBA" id="ARBA00004430"/>
    </source>
</evidence>
<keyword evidence="4" id="KW-1185">Reference proteome</keyword>
<dbReference type="Gene3D" id="3.80.10.10">
    <property type="entry name" value="Ribonuclease Inhibitor"/>
    <property type="match status" value="1"/>
</dbReference>
<evidence type="ECO:0000313" key="3">
    <source>
        <dbReference type="EMBL" id="GFR43950.1"/>
    </source>
</evidence>
<comment type="caution">
    <text evidence="3">The sequence shown here is derived from an EMBL/GenBank/DDBJ whole genome shotgun (WGS) entry which is preliminary data.</text>
</comment>
<feature type="compositionally biased region" description="Low complexity" evidence="2">
    <location>
        <begin position="255"/>
        <end position="266"/>
    </location>
</feature>
<comment type="subcellular location">
    <subcellularLocation>
        <location evidence="1">Cytoplasm</location>
        <location evidence="1">Cytoskeleton</location>
        <location evidence="1">Cilium axoneme</location>
    </subcellularLocation>
</comment>
<dbReference type="EMBL" id="BMAR01000006">
    <property type="protein sequence ID" value="GFR43950.1"/>
    <property type="molecule type" value="Genomic_DNA"/>
</dbReference>
<dbReference type="InterPro" id="IPR032675">
    <property type="entry name" value="LRR_dom_sf"/>
</dbReference>
<dbReference type="Proteomes" id="UP001054857">
    <property type="component" value="Unassembled WGS sequence"/>
</dbReference>